<organism evidence="2 3">
    <name type="scientific">[Clostridium] polysaccharolyticum</name>
    <dbReference type="NCBI Taxonomy" id="29364"/>
    <lineage>
        <taxon>Bacteria</taxon>
        <taxon>Bacillati</taxon>
        <taxon>Bacillota</taxon>
        <taxon>Clostridia</taxon>
        <taxon>Lachnospirales</taxon>
        <taxon>Lachnospiraceae</taxon>
    </lineage>
</organism>
<dbReference type="InterPro" id="IPR038495">
    <property type="entry name" value="ATPase_E_C"/>
</dbReference>
<dbReference type="STRING" id="29364.SAMN04487772_11319"/>
<evidence type="ECO:0000256" key="1">
    <source>
        <dbReference type="SAM" id="Coils"/>
    </source>
</evidence>
<dbReference type="Gene3D" id="3.30.2320.30">
    <property type="entry name" value="ATP synthase, E subunit, C-terminal"/>
    <property type="match status" value="1"/>
</dbReference>
<sequence length="189" mass="22092">MTLEEKLDIFYNAAINDATNQSIQILDEYKANLEKLQKEHEEETLKKAETTLKNETEYLVRDKNKRISDHSLILRRKITQKTNELEKSVFERVLQKLQDFMATPAYLDLIKEQIQYALNYANGEAIELYLNESDSRLKSTLEDFFHCTILLSKIDFMGGTRAVIQSRNVLIDNSFATKITEERESFTIK</sequence>
<gene>
    <name evidence="2" type="ORF">SAMN04487772_11319</name>
</gene>
<keyword evidence="1" id="KW-0175">Coiled coil</keyword>
<dbReference type="SUPFAM" id="SSF160527">
    <property type="entry name" value="V-type ATPase subunit E-like"/>
    <property type="match status" value="1"/>
</dbReference>
<keyword evidence="3" id="KW-1185">Reference proteome</keyword>
<dbReference type="AlphaFoldDB" id="A0A1I0D693"/>
<evidence type="ECO:0000313" key="3">
    <source>
        <dbReference type="Proteomes" id="UP000199800"/>
    </source>
</evidence>
<dbReference type="EMBL" id="FOHN01000013">
    <property type="protein sequence ID" value="SET27783.1"/>
    <property type="molecule type" value="Genomic_DNA"/>
</dbReference>
<dbReference type="Proteomes" id="UP000199800">
    <property type="component" value="Unassembled WGS sequence"/>
</dbReference>
<evidence type="ECO:0000313" key="2">
    <source>
        <dbReference type="EMBL" id="SET27783.1"/>
    </source>
</evidence>
<accession>A0A1I0D693</accession>
<feature type="coiled-coil region" evidence="1">
    <location>
        <begin position="19"/>
        <end position="58"/>
    </location>
</feature>
<dbReference type="RefSeq" id="WP_092478004.1">
    <property type="nucleotide sequence ID" value="NZ_FOHN01000013.1"/>
</dbReference>
<dbReference type="OrthoDB" id="1768593at2"/>
<name>A0A1I0D693_9FIRM</name>
<proteinExistence type="predicted"/>
<reference evidence="2 3" key="1">
    <citation type="submission" date="2016-10" db="EMBL/GenBank/DDBJ databases">
        <authorList>
            <person name="de Groot N.N."/>
        </authorList>
    </citation>
    <scope>NUCLEOTIDE SEQUENCE [LARGE SCALE GENOMIC DNA]</scope>
    <source>
        <strain evidence="2 3">DSM 1801</strain>
    </source>
</reference>
<protein>
    <submittedName>
        <fullName evidence="2">H+-ATPase subunit E/Vma4</fullName>
    </submittedName>
</protein>